<dbReference type="InterPro" id="IPR006145">
    <property type="entry name" value="PsdUridine_synth_RsuA/RluA"/>
</dbReference>
<dbReference type="NCBIfam" id="TIGR00093">
    <property type="entry name" value="pseudouridine synthase"/>
    <property type="match status" value="1"/>
</dbReference>
<dbReference type="GO" id="GO:0005829">
    <property type="term" value="C:cytosol"/>
    <property type="evidence" value="ECO:0007669"/>
    <property type="project" value="UniProtKB-ARBA"/>
</dbReference>
<evidence type="ECO:0000259" key="6">
    <source>
        <dbReference type="SMART" id="SM00363"/>
    </source>
</evidence>
<dbReference type="EMBL" id="AZEH01000037">
    <property type="protein sequence ID" value="KRL04939.1"/>
    <property type="molecule type" value="Genomic_DNA"/>
</dbReference>
<dbReference type="InterPro" id="IPR000748">
    <property type="entry name" value="PsdUridine_synth_RsuA/RluB/E/F"/>
</dbReference>
<evidence type="ECO:0000256" key="2">
    <source>
        <dbReference type="ARBA" id="ARBA00022884"/>
    </source>
</evidence>
<dbReference type="Pfam" id="PF00849">
    <property type="entry name" value="PseudoU_synth_2"/>
    <property type="match status" value="1"/>
</dbReference>
<dbReference type="Pfam" id="PF01479">
    <property type="entry name" value="S4"/>
    <property type="match status" value="1"/>
</dbReference>
<dbReference type="InterPro" id="IPR050343">
    <property type="entry name" value="RsuA_PseudoU_synthase"/>
</dbReference>
<dbReference type="STRING" id="1423777.FD46_GL001163"/>
<keyword evidence="2 4" id="KW-0694">RNA-binding</keyword>
<dbReference type="GO" id="GO:0000455">
    <property type="term" value="P:enzyme-directed rRNA pseudouridine synthesis"/>
    <property type="evidence" value="ECO:0007669"/>
    <property type="project" value="UniProtKB-ARBA"/>
</dbReference>
<dbReference type="CDD" id="cd02553">
    <property type="entry name" value="PseudoU_synth_RsuA"/>
    <property type="match status" value="1"/>
</dbReference>
<dbReference type="PANTHER" id="PTHR47683">
    <property type="entry name" value="PSEUDOURIDINE SYNTHASE FAMILY PROTEIN-RELATED"/>
    <property type="match status" value="1"/>
</dbReference>
<dbReference type="SUPFAM" id="SSF55120">
    <property type="entry name" value="Pseudouridine synthase"/>
    <property type="match status" value="1"/>
</dbReference>
<dbReference type="InterPro" id="IPR020094">
    <property type="entry name" value="TruA/RsuA/RluB/E/F_N"/>
</dbReference>
<dbReference type="RefSeq" id="WP_057896035.1">
    <property type="nucleotide sequence ID" value="NZ_AZEH01000037.1"/>
</dbReference>
<evidence type="ECO:0000256" key="5">
    <source>
        <dbReference type="RuleBase" id="RU003887"/>
    </source>
</evidence>
<protein>
    <recommendedName>
        <fullName evidence="5">Pseudouridine synthase</fullName>
        <ecNumber evidence="5">5.4.99.-</ecNumber>
    </recommendedName>
</protein>
<dbReference type="CDD" id="cd00165">
    <property type="entry name" value="S4"/>
    <property type="match status" value="1"/>
</dbReference>
<dbReference type="PATRIC" id="fig|1423777.3.peg.1203"/>
<evidence type="ECO:0000256" key="4">
    <source>
        <dbReference type="PROSITE-ProRule" id="PRU00182"/>
    </source>
</evidence>
<proteinExistence type="inferred from homology"/>
<reference evidence="7 8" key="1">
    <citation type="journal article" date="2015" name="Genome Announc.">
        <title>Expanding the biotechnology potential of lactobacilli through comparative genomics of 213 strains and associated genera.</title>
        <authorList>
            <person name="Sun Z."/>
            <person name="Harris H.M."/>
            <person name="McCann A."/>
            <person name="Guo C."/>
            <person name="Argimon S."/>
            <person name="Zhang W."/>
            <person name="Yang X."/>
            <person name="Jeffery I.B."/>
            <person name="Cooney J.C."/>
            <person name="Kagawa T.F."/>
            <person name="Liu W."/>
            <person name="Song Y."/>
            <person name="Salvetti E."/>
            <person name="Wrobel A."/>
            <person name="Rasinkangas P."/>
            <person name="Parkhill J."/>
            <person name="Rea M.C."/>
            <person name="O'Sullivan O."/>
            <person name="Ritari J."/>
            <person name="Douillard F.P."/>
            <person name="Paul Ross R."/>
            <person name="Yang R."/>
            <person name="Briner A.E."/>
            <person name="Felis G.E."/>
            <person name="de Vos W.M."/>
            <person name="Barrangou R."/>
            <person name="Klaenhammer T.R."/>
            <person name="Caufield P.W."/>
            <person name="Cui Y."/>
            <person name="Zhang H."/>
            <person name="O'Toole P.W."/>
        </authorList>
    </citation>
    <scope>NUCLEOTIDE SEQUENCE [LARGE SCALE GENOMIC DNA]</scope>
    <source>
        <strain evidence="7 8">DSM 19972</strain>
    </source>
</reference>
<dbReference type="InterPro" id="IPR036986">
    <property type="entry name" value="S4_RNA-bd_sf"/>
</dbReference>
<evidence type="ECO:0000313" key="7">
    <source>
        <dbReference type="EMBL" id="KRL04939.1"/>
    </source>
</evidence>
<evidence type="ECO:0000256" key="3">
    <source>
        <dbReference type="ARBA" id="ARBA00023235"/>
    </source>
</evidence>
<comment type="similarity">
    <text evidence="1 5">Belongs to the pseudouridine synthase RsuA family.</text>
</comment>
<dbReference type="SUPFAM" id="SSF55174">
    <property type="entry name" value="Alpha-L RNA-binding motif"/>
    <property type="match status" value="1"/>
</dbReference>
<name>A0A0R1MKB3_9LACO</name>
<dbReference type="PROSITE" id="PS50889">
    <property type="entry name" value="S4"/>
    <property type="match status" value="1"/>
</dbReference>
<dbReference type="PANTHER" id="PTHR47683:SF4">
    <property type="entry name" value="PSEUDOURIDINE SYNTHASE"/>
    <property type="match status" value="1"/>
</dbReference>
<dbReference type="Gene3D" id="3.30.70.580">
    <property type="entry name" value="Pseudouridine synthase I, catalytic domain, N-terminal subdomain"/>
    <property type="match status" value="1"/>
</dbReference>
<dbReference type="InterPro" id="IPR020103">
    <property type="entry name" value="PsdUridine_synth_cat_dom_sf"/>
</dbReference>
<organism evidence="7 8">
    <name type="scientific">Liquorilactobacillus oeni DSM 19972</name>
    <dbReference type="NCBI Taxonomy" id="1423777"/>
    <lineage>
        <taxon>Bacteria</taxon>
        <taxon>Bacillati</taxon>
        <taxon>Bacillota</taxon>
        <taxon>Bacilli</taxon>
        <taxon>Lactobacillales</taxon>
        <taxon>Lactobacillaceae</taxon>
        <taxon>Liquorilactobacillus</taxon>
    </lineage>
</organism>
<gene>
    <name evidence="7" type="ORF">FD46_GL001163</name>
</gene>
<dbReference type="GO" id="GO:0120159">
    <property type="term" value="F:rRNA pseudouridine synthase activity"/>
    <property type="evidence" value="ECO:0007669"/>
    <property type="project" value="UniProtKB-ARBA"/>
</dbReference>
<dbReference type="FunFam" id="3.30.70.1560:FF:000001">
    <property type="entry name" value="Pseudouridine synthase"/>
    <property type="match status" value="1"/>
</dbReference>
<comment type="caution">
    <text evidence="7">The sequence shown here is derived from an EMBL/GenBank/DDBJ whole genome shotgun (WGS) entry which is preliminary data.</text>
</comment>
<evidence type="ECO:0000256" key="1">
    <source>
        <dbReference type="ARBA" id="ARBA00008348"/>
    </source>
</evidence>
<dbReference type="GO" id="GO:0003723">
    <property type="term" value="F:RNA binding"/>
    <property type="evidence" value="ECO:0007669"/>
    <property type="project" value="UniProtKB-KW"/>
</dbReference>
<feature type="domain" description="RNA-binding S4" evidence="6">
    <location>
        <begin position="1"/>
        <end position="60"/>
    </location>
</feature>
<keyword evidence="3 5" id="KW-0413">Isomerase</keyword>
<keyword evidence="8" id="KW-1185">Reference proteome</keyword>
<dbReference type="OrthoDB" id="9807213at2"/>
<dbReference type="SMART" id="SM00363">
    <property type="entry name" value="S4"/>
    <property type="match status" value="1"/>
</dbReference>
<dbReference type="EC" id="5.4.99.-" evidence="5"/>
<dbReference type="InterPro" id="IPR018496">
    <property type="entry name" value="PsdUridine_synth_RsuA/RluB_CS"/>
</dbReference>
<dbReference type="InterPro" id="IPR042092">
    <property type="entry name" value="PsdUridine_s_RsuA/RluB/E/F_cat"/>
</dbReference>
<dbReference type="Proteomes" id="UP000051686">
    <property type="component" value="Unassembled WGS sequence"/>
</dbReference>
<dbReference type="AlphaFoldDB" id="A0A0R1MKB3"/>
<accession>A0A0R1MKB3</accession>
<dbReference type="Gene3D" id="3.10.290.10">
    <property type="entry name" value="RNA-binding S4 domain"/>
    <property type="match status" value="1"/>
</dbReference>
<dbReference type="InterPro" id="IPR002942">
    <property type="entry name" value="S4_RNA-bd"/>
</dbReference>
<dbReference type="Gene3D" id="3.30.70.1560">
    <property type="entry name" value="Alpha-L RNA-binding motif"/>
    <property type="match status" value="1"/>
</dbReference>
<evidence type="ECO:0000313" key="8">
    <source>
        <dbReference type="Proteomes" id="UP000051686"/>
    </source>
</evidence>
<dbReference type="PROSITE" id="PS01149">
    <property type="entry name" value="PSI_RSU"/>
    <property type="match status" value="1"/>
</dbReference>
<sequence length="240" mass="27386">MRLDKFLTEAIGKTRSQVKKLLKAKNVTVNEEVIIIGKFQVNANEDKVCIAGKRVRYQEFYYLMLNKPKNVVSATTDIHQQTVLFLIRNKVKARKKLFPVGRLDKDTTGLLLLTNDGNFAHELISPKKHVPKTYRAVVAGIADEVTVRQFAAGFSLRNKEPVRPAKLKVLETDVQNKKSKVEVVITEGKYHQVKRMFGAVSMRVLELKRIAIGKLKLDSELKEGDSRFLTEQELNLLKRK</sequence>